<evidence type="ECO:0000313" key="4">
    <source>
        <dbReference type="Proteomes" id="UP001139054"/>
    </source>
</evidence>
<dbReference type="PANTHER" id="PTHR35271:SF1">
    <property type="entry name" value="ABC TRANSPORTER, SUBSTRATE-BINDING LIPOPROTEIN"/>
    <property type="match status" value="1"/>
</dbReference>
<dbReference type="Proteomes" id="UP001139012">
    <property type="component" value="Unassembled WGS sequence"/>
</dbReference>
<protein>
    <submittedName>
        <fullName evidence="1">ABC transporter substrate-binding protein</fullName>
    </submittedName>
</protein>
<name>A0A9X1UAZ4_9BRAD</name>
<dbReference type="Gene3D" id="3.40.50.2300">
    <property type="match status" value="2"/>
</dbReference>
<evidence type="ECO:0000313" key="3">
    <source>
        <dbReference type="Proteomes" id="UP001139012"/>
    </source>
</evidence>
<dbReference type="Pfam" id="PF04392">
    <property type="entry name" value="ABC_sub_bind"/>
    <property type="match status" value="1"/>
</dbReference>
<dbReference type="EMBL" id="JAKLTY010000031">
    <property type="protein sequence ID" value="MCG2631725.1"/>
    <property type="molecule type" value="Genomic_DNA"/>
</dbReference>
<keyword evidence="3" id="KW-1185">Reference proteome</keyword>
<comment type="caution">
    <text evidence="1">The sequence shown here is derived from an EMBL/GenBank/DDBJ whole genome shotgun (WGS) entry which is preliminary data.</text>
</comment>
<sequence length="315" mass="33973">MSGISRAQPPGKRRIAVVAPSRSIESLRTNSYNRAFLDELARLGFAEGQNLVIERYSGGGDMDRYPELARTVVSTNPEAILTSAGPMTLALRAATQSIPIVTIIGDPVVWGLAASLARPGGNVTGVTVDAGIELHGKRLGLLREIRPNGSRVAYLSSSQAWKQPQASMVREAAQSSKLSLSQVDLGSDLDDAAYETAFASTDWTKIDMLLVSDEPEHLSHGKTLVDLATRTRLPACYPFHDLVVAGGLMAYYRDLPDAFRQMAAQMAQILSGQSPTEIPFRQPTAFRLSLNTKAAQKIGITLPQTLLISANEVIE</sequence>
<proteinExistence type="predicted"/>
<gene>
    <name evidence="2" type="ORF">L6637_08380</name>
    <name evidence="1" type="ORF">L6654_34360</name>
</gene>
<dbReference type="CDD" id="cd06325">
    <property type="entry name" value="PBP1_ABC_unchar_transporter"/>
    <property type="match status" value="1"/>
</dbReference>
<evidence type="ECO:0000313" key="2">
    <source>
        <dbReference type="EMBL" id="MCG2666965.1"/>
    </source>
</evidence>
<dbReference type="PANTHER" id="PTHR35271">
    <property type="entry name" value="ABC TRANSPORTER, SUBSTRATE-BINDING LIPOPROTEIN-RELATED"/>
    <property type="match status" value="1"/>
</dbReference>
<dbReference type="InterPro" id="IPR007487">
    <property type="entry name" value="ABC_transpt-TYRBP-like"/>
</dbReference>
<organism evidence="1 4">
    <name type="scientific">Bradyrhizobium zhengyangense</name>
    <dbReference type="NCBI Taxonomy" id="2911009"/>
    <lineage>
        <taxon>Bacteria</taxon>
        <taxon>Pseudomonadati</taxon>
        <taxon>Pseudomonadota</taxon>
        <taxon>Alphaproteobacteria</taxon>
        <taxon>Hyphomicrobiales</taxon>
        <taxon>Nitrobacteraceae</taxon>
        <taxon>Bradyrhizobium</taxon>
    </lineage>
</organism>
<dbReference type="Proteomes" id="UP001139054">
    <property type="component" value="Unassembled WGS sequence"/>
</dbReference>
<reference evidence="1" key="1">
    <citation type="submission" date="2022-01" db="EMBL/GenBank/DDBJ databases">
        <title>Genome sequnece data of strain Bradyrhizobium sp. nov.</title>
        <authorList>
            <person name="Zhang J."/>
        </authorList>
    </citation>
    <scope>NUCLEOTIDE SEQUENCE</scope>
    <source>
        <strain evidence="2">WYCCWR 12774</strain>
        <strain evidence="1">WYCCWR 13023</strain>
    </source>
</reference>
<dbReference type="RefSeq" id="WP_237866531.1">
    <property type="nucleotide sequence ID" value="NZ_JAKLTY010000031.1"/>
</dbReference>
<evidence type="ECO:0000313" key="1">
    <source>
        <dbReference type="EMBL" id="MCG2631725.1"/>
    </source>
</evidence>
<dbReference type="AlphaFoldDB" id="A0A9X1UAZ4"/>
<dbReference type="EMBL" id="JAKLUA010000002">
    <property type="protein sequence ID" value="MCG2666965.1"/>
    <property type="molecule type" value="Genomic_DNA"/>
</dbReference>
<accession>A0A9X1UAZ4</accession>